<sequence length="230" mass="26187">MLYTLAQTMSLNTKLLEKSKTNASRLELELVKRNLQPHFILNTLTAVEEWIEESPSTAVKFVHALADEFRVMAQLSTKRIIQLQGEINLCQSHLKVMGYRANAEYALNIQVSNLNALIPPGVILTLIENSISHNRYQQPLTVFILEQKVIDKIQCLTFKAPVNKQIKQSALVINKTTSIGAGIGYKYIAARLDESFMNEWSMKENFDNKQWVTTITIPLIIDDDSFFITK</sequence>
<protein>
    <recommendedName>
        <fullName evidence="1">Signal transduction histidine kinase internal region domain-containing protein</fullName>
    </recommendedName>
</protein>
<evidence type="ECO:0000313" key="2">
    <source>
        <dbReference type="EMBL" id="GAA0819885.1"/>
    </source>
</evidence>
<feature type="domain" description="Signal transduction histidine kinase internal region" evidence="1">
    <location>
        <begin position="27"/>
        <end position="102"/>
    </location>
</feature>
<proteinExistence type="predicted"/>
<dbReference type="InterPro" id="IPR050640">
    <property type="entry name" value="Bact_2-comp_sensor_kinase"/>
</dbReference>
<reference evidence="3" key="1">
    <citation type="journal article" date="2019" name="Int. J. Syst. Evol. Microbiol.">
        <title>The Global Catalogue of Microorganisms (GCM) 10K type strain sequencing project: providing services to taxonomists for standard genome sequencing and annotation.</title>
        <authorList>
            <consortium name="The Broad Institute Genomics Platform"/>
            <consortium name="The Broad Institute Genome Sequencing Center for Infectious Disease"/>
            <person name="Wu L."/>
            <person name="Ma J."/>
        </authorList>
    </citation>
    <scope>NUCLEOTIDE SEQUENCE [LARGE SCALE GENOMIC DNA]</scope>
    <source>
        <strain evidence="3">JCM 15608</strain>
    </source>
</reference>
<evidence type="ECO:0000313" key="3">
    <source>
        <dbReference type="Proteomes" id="UP001500021"/>
    </source>
</evidence>
<gene>
    <name evidence="2" type="ORF">GCM10009111_24530</name>
</gene>
<dbReference type="EMBL" id="BAAAFA010000008">
    <property type="protein sequence ID" value="GAA0819885.1"/>
    <property type="molecule type" value="Genomic_DNA"/>
</dbReference>
<evidence type="ECO:0000259" key="1">
    <source>
        <dbReference type="Pfam" id="PF06580"/>
    </source>
</evidence>
<comment type="caution">
    <text evidence="2">The sequence shown here is derived from an EMBL/GenBank/DDBJ whole genome shotgun (WGS) entry which is preliminary data.</text>
</comment>
<dbReference type="Proteomes" id="UP001500021">
    <property type="component" value="Unassembled WGS sequence"/>
</dbReference>
<dbReference type="PANTHER" id="PTHR34220">
    <property type="entry name" value="SENSOR HISTIDINE KINASE YPDA"/>
    <property type="match status" value="1"/>
</dbReference>
<dbReference type="PANTHER" id="PTHR34220:SF7">
    <property type="entry name" value="SENSOR HISTIDINE KINASE YPDA"/>
    <property type="match status" value="1"/>
</dbReference>
<dbReference type="Pfam" id="PF06580">
    <property type="entry name" value="His_kinase"/>
    <property type="match status" value="1"/>
</dbReference>
<keyword evidence="3" id="KW-1185">Reference proteome</keyword>
<dbReference type="InterPro" id="IPR010559">
    <property type="entry name" value="Sig_transdc_His_kin_internal"/>
</dbReference>
<name>A0ABP3WHW3_9GAMM</name>
<organism evidence="2 3">
    <name type="scientific">Colwellia asteriadis</name>
    <dbReference type="NCBI Taxonomy" id="517723"/>
    <lineage>
        <taxon>Bacteria</taxon>
        <taxon>Pseudomonadati</taxon>
        <taxon>Pseudomonadota</taxon>
        <taxon>Gammaproteobacteria</taxon>
        <taxon>Alteromonadales</taxon>
        <taxon>Colwelliaceae</taxon>
        <taxon>Colwellia</taxon>
    </lineage>
</organism>
<accession>A0ABP3WHW3</accession>